<keyword evidence="1" id="KW-0479">Metal-binding</keyword>
<reference evidence="6 7" key="1">
    <citation type="submission" date="2019-01" db="EMBL/GenBank/DDBJ databases">
        <title>Pseudolysobacter antarctica gen. nov., sp. nov., isolated from Fildes Peninsula, Antarctica.</title>
        <authorList>
            <person name="Wei Z."/>
            <person name="Peng F."/>
        </authorList>
    </citation>
    <scope>NUCLEOTIDE SEQUENCE [LARGE SCALE GENOMIC DNA]</scope>
    <source>
        <strain evidence="6 7">AQ6-296</strain>
    </source>
</reference>
<dbReference type="InterPro" id="IPR011706">
    <property type="entry name" value="Cu-oxidase_C"/>
</dbReference>
<gene>
    <name evidence="6" type="ORF">ELE36_06445</name>
</gene>
<organism evidence="6 7">
    <name type="scientific">Pseudolysobacter antarcticus</name>
    <dbReference type="NCBI Taxonomy" id="2511995"/>
    <lineage>
        <taxon>Bacteria</taxon>
        <taxon>Pseudomonadati</taxon>
        <taxon>Pseudomonadota</taxon>
        <taxon>Gammaproteobacteria</taxon>
        <taxon>Lysobacterales</taxon>
        <taxon>Rhodanobacteraceae</taxon>
        <taxon>Pseudolysobacter</taxon>
    </lineage>
</organism>
<protein>
    <submittedName>
        <fullName evidence="6">Multicopper oxidase family protein</fullName>
    </submittedName>
</protein>
<dbReference type="KEGG" id="xbc:ELE36_06445"/>
<sequence length="695" mass="75867">MNSHHDYRDSRGLLYCAAILILGTLSISSAWAQQRIVTDPPLLDVKKGTAPRTTLMALPLGAPRMASEKQLDLNIEFTDSKIYNPASGHYDSVRLRSYTGASVDPKAPHVAPTIEVYPGDTVRVSLHNKLPPDPSCTTHKPEASDDDVIDAVNTPHCFNGTNLHAHGLWVSPSGNSDNVLLSINPGVSFQYEYNIPPDHPAGTFWYHTHRHGSTALQVASGMVGALVVRGDRLPTTDGHGDIDTLLKNADGSAFTERLLVLQQIQYACRDKGVLKSRKVDGKIVEWICDPNDVGGVDSYVDAANNSLFGSSSWGQSGRYTSINGQVLPTFIAKAGDVERWRVIHAGVHDTIALQFRKLKAGAPSVDRLTVEQTASYIDKNCTGEPLPFHLIASDGLTMANAQRTTLATLQPGYRNDALLVFPEQGAYCVINNSISAEASVTQASVSRRLMGLVGVQGGTPVSGNVDEFLRTQLIAAAKRTMPAPMQDKIVTDLSNGLKLSSFTPHPDIEEDELKAPGQVLTFFIDTNYVDPTTGKKKTKFEVSGTPYDPQRYDPKRIDRKLMLGTAEEWTLTSRLAGHPFHIHVNPFQVVKILDPNGKDVSAPGAIDDASGTIDPEYAGLKGVWKDTLWVKSLISPPKIVYPNGIYTVVIRTRYERYIGDFVLHCHILDHEDQGMMQNVSVMLNDGTGNLSQGHH</sequence>
<name>A0A411HHN4_9GAMM</name>
<evidence type="ECO:0000256" key="2">
    <source>
        <dbReference type="ARBA" id="ARBA00023002"/>
    </source>
</evidence>
<proteinExistence type="predicted"/>
<dbReference type="Gene3D" id="2.60.40.420">
    <property type="entry name" value="Cupredoxins - blue copper proteins"/>
    <property type="match status" value="3"/>
</dbReference>
<dbReference type="PANTHER" id="PTHR11709:SF518">
    <property type="entry name" value="MULTICOPPER OXIDASE"/>
    <property type="match status" value="1"/>
</dbReference>
<dbReference type="InterPro" id="IPR002355">
    <property type="entry name" value="Cu_oxidase_Cu_BS"/>
</dbReference>
<dbReference type="EMBL" id="CP035704">
    <property type="protein sequence ID" value="QBB70028.1"/>
    <property type="molecule type" value="Genomic_DNA"/>
</dbReference>
<dbReference type="InterPro" id="IPR033138">
    <property type="entry name" value="Cu_oxidase_CS"/>
</dbReference>
<feature type="transmembrane region" description="Helical" evidence="3">
    <location>
        <begin position="12"/>
        <end position="32"/>
    </location>
</feature>
<dbReference type="GO" id="GO:0016491">
    <property type="term" value="F:oxidoreductase activity"/>
    <property type="evidence" value="ECO:0007669"/>
    <property type="project" value="UniProtKB-KW"/>
</dbReference>
<evidence type="ECO:0000313" key="6">
    <source>
        <dbReference type="EMBL" id="QBB70028.1"/>
    </source>
</evidence>
<evidence type="ECO:0000259" key="5">
    <source>
        <dbReference type="Pfam" id="PF07732"/>
    </source>
</evidence>
<dbReference type="InterPro" id="IPR011707">
    <property type="entry name" value="Cu-oxidase-like_N"/>
</dbReference>
<dbReference type="CDD" id="cd13900">
    <property type="entry name" value="CuRO_3_Tth-MCO_like"/>
    <property type="match status" value="1"/>
</dbReference>
<evidence type="ECO:0000256" key="3">
    <source>
        <dbReference type="SAM" id="Phobius"/>
    </source>
</evidence>
<dbReference type="InterPro" id="IPR008972">
    <property type="entry name" value="Cupredoxin"/>
</dbReference>
<keyword evidence="2" id="KW-0560">Oxidoreductase</keyword>
<dbReference type="PROSITE" id="PS00079">
    <property type="entry name" value="MULTICOPPER_OXIDASE1"/>
    <property type="match status" value="1"/>
</dbReference>
<dbReference type="PROSITE" id="PS00080">
    <property type="entry name" value="MULTICOPPER_OXIDASE2"/>
    <property type="match status" value="1"/>
</dbReference>
<accession>A0A411HHN4</accession>
<evidence type="ECO:0000256" key="1">
    <source>
        <dbReference type="ARBA" id="ARBA00022723"/>
    </source>
</evidence>
<dbReference type="Pfam" id="PF07732">
    <property type="entry name" value="Cu-oxidase_3"/>
    <property type="match status" value="1"/>
</dbReference>
<feature type="domain" description="Plastocyanin-like" evidence="5">
    <location>
        <begin position="156"/>
        <end position="230"/>
    </location>
</feature>
<dbReference type="AlphaFoldDB" id="A0A411HHN4"/>
<evidence type="ECO:0000259" key="4">
    <source>
        <dbReference type="Pfam" id="PF07731"/>
    </source>
</evidence>
<dbReference type="PANTHER" id="PTHR11709">
    <property type="entry name" value="MULTI-COPPER OXIDASE"/>
    <property type="match status" value="1"/>
</dbReference>
<keyword evidence="7" id="KW-1185">Reference proteome</keyword>
<dbReference type="Pfam" id="PF07731">
    <property type="entry name" value="Cu-oxidase_2"/>
    <property type="match status" value="1"/>
</dbReference>
<dbReference type="RefSeq" id="WP_129832287.1">
    <property type="nucleotide sequence ID" value="NZ_CP035704.1"/>
</dbReference>
<evidence type="ECO:0000313" key="7">
    <source>
        <dbReference type="Proteomes" id="UP000291562"/>
    </source>
</evidence>
<dbReference type="OrthoDB" id="9757546at2"/>
<keyword evidence="3" id="KW-0812">Transmembrane</keyword>
<keyword evidence="3" id="KW-0472">Membrane</keyword>
<feature type="domain" description="Plastocyanin-like" evidence="4">
    <location>
        <begin position="538"/>
        <end position="681"/>
    </location>
</feature>
<dbReference type="SUPFAM" id="SSF49503">
    <property type="entry name" value="Cupredoxins"/>
    <property type="match status" value="3"/>
</dbReference>
<dbReference type="InterPro" id="IPR045087">
    <property type="entry name" value="Cu-oxidase_fam"/>
</dbReference>
<dbReference type="Proteomes" id="UP000291562">
    <property type="component" value="Chromosome"/>
</dbReference>
<dbReference type="CDD" id="cd13853">
    <property type="entry name" value="CuRO_1_Tth-MCO_like"/>
    <property type="match status" value="1"/>
</dbReference>
<keyword evidence="3" id="KW-1133">Transmembrane helix</keyword>
<dbReference type="GO" id="GO:0005507">
    <property type="term" value="F:copper ion binding"/>
    <property type="evidence" value="ECO:0007669"/>
    <property type="project" value="InterPro"/>
</dbReference>